<feature type="domain" description="HTH cro/C1-type" evidence="1">
    <location>
        <begin position="5"/>
        <end position="59"/>
    </location>
</feature>
<protein>
    <submittedName>
        <fullName evidence="2">Transcriptional regulator</fullName>
    </submittedName>
</protein>
<organism evidence="2 3">
    <name type="scientific">Saccharomonospora azurea NA-128</name>
    <dbReference type="NCBI Taxonomy" id="882081"/>
    <lineage>
        <taxon>Bacteria</taxon>
        <taxon>Bacillati</taxon>
        <taxon>Actinomycetota</taxon>
        <taxon>Actinomycetes</taxon>
        <taxon>Pseudonocardiales</taxon>
        <taxon>Pseudonocardiaceae</taxon>
        <taxon>Saccharomonospora</taxon>
    </lineage>
</organism>
<dbReference type="Proteomes" id="UP000004705">
    <property type="component" value="Chromosome"/>
</dbReference>
<evidence type="ECO:0000259" key="1">
    <source>
        <dbReference type="PROSITE" id="PS50943"/>
    </source>
</evidence>
<dbReference type="InterPro" id="IPR043917">
    <property type="entry name" value="DUF5753"/>
</dbReference>
<name>H8G854_9PSEU</name>
<dbReference type="PROSITE" id="PS50943">
    <property type="entry name" value="HTH_CROC1"/>
    <property type="match status" value="1"/>
</dbReference>
<keyword evidence="3" id="KW-1185">Reference proteome</keyword>
<accession>H8G854</accession>
<dbReference type="EMBL" id="CM001466">
    <property type="protein sequence ID" value="EHY89406.1"/>
    <property type="molecule type" value="Genomic_DNA"/>
</dbReference>
<dbReference type="Gene3D" id="1.10.260.40">
    <property type="entry name" value="lambda repressor-like DNA-binding domains"/>
    <property type="match status" value="1"/>
</dbReference>
<dbReference type="InterPro" id="IPR001387">
    <property type="entry name" value="Cro/C1-type_HTH"/>
</dbReference>
<dbReference type="AlphaFoldDB" id="H8G854"/>
<dbReference type="SMART" id="SM00530">
    <property type="entry name" value="HTH_XRE"/>
    <property type="match status" value="1"/>
</dbReference>
<dbReference type="GO" id="GO:0003677">
    <property type="term" value="F:DNA binding"/>
    <property type="evidence" value="ECO:0007669"/>
    <property type="project" value="InterPro"/>
</dbReference>
<gene>
    <name evidence="2" type="ORF">SacazDRAFT_02509</name>
</gene>
<evidence type="ECO:0000313" key="2">
    <source>
        <dbReference type="EMBL" id="EHY89406.1"/>
    </source>
</evidence>
<dbReference type="SUPFAM" id="SSF47413">
    <property type="entry name" value="lambda repressor-like DNA-binding domains"/>
    <property type="match status" value="1"/>
</dbReference>
<evidence type="ECO:0000313" key="3">
    <source>
        <dbReference type="Proteomes" id="UP000004705"/>
    </source>
</evidence>
<dbReference type="Pfam" id="PF19054">
    <property type="entry name" value="DUF5753"/>
    <property type="match status" value="1"/>
</dbReference>
<reference evidence="2 3" key="1">
    <citation type="journal article" date="2012" name="Stand. Genomic Sci.">
        <title>Genome sequence of the soil bacterium Saccharomonospora azurea type strain (NA-128(T)).</title>
        <authorList>
            <person name="Klenk H.P."/>
            <person name="Held B."/>
            <person name="Lucas S."/>
            <person name="Lapidus A."/>
            <person name="Copeland A."/>
            <person name="Hammon N."/>
            <person name="Pitluck S."/>
            <person name="Goodwin L.A."/>
            <person name="Han C."/>
            <person name="Tapia R."/>
            <person name="Brambilla E.M."/>
            <person name="Potter G."/>
            <person name="Land M."/>
            <person name="Ivanova N."/>
            <person name="Rohde M."/>
            <person name="Goker M."/>
            <person name="Detter J.C."/>
            <person name="Kyrpides N.C."/>
            <person name="Woyke T."/>
        </authorList>
    </citation>
    <scope>NUCLEOTIDE SEQUENCE [LARGE SCALE GENOMIC DNA]</scope>
    <source>
        <strain evidence="2 3">NA-128</strain>
    </source>
</reference>
<dbReference type="HOGENOM" id="CLU_055817_1_0_11"/>
<dbReference type="CDD" id="cd00093">
    <property type="entry name" value="HTH_XRE"/>
    <property type="match status" value="1"/>
</dbReference>
<sequence>MSAALKQARLDAGLGQRELARMLGIQHAKLSYWENGSRVPDVADVSAILAKLDVTGANRDRILELTRNAREPNWLTAGMPGVSPGLAGVLDCERTATAITDWSPLLIPGLLQTSDYARAVLSSGDLAAHEVEARVMMRLARRDVIDRSEPVTLTALIGESALREVIGGPALMADQLRHLLMMADKPPVSVRIMPHGLGWHPGLSGPFILFEFADSPSIVHIEHHRSSAFIYDEKDVQDYQSAAKKMNSMAMTPGESLGFIAEELRQLESAA</sequence>
<dbReference type="Pfam" id="PF13560">
    <property type="entry name" value="HTH_31"/>
    <property type="match status" value="1"/>
</dbReference>
<dbReference type="InterPro" id="IPR010982">
    <property type="entry name" value="Lambda_DNA-bd_dom_sf"/>
</dbReference>
<proteinExistence type="predicted"/>